<feature type="region of interest" description="Disordered" evidence="1">
    <location>
        <begin position="41"/>
        <end position="63"/>
    </location>
</feature>
<organism evidence="2 3">
    <name type="scientific">Coffea canephora</name>
    <name type="common">Robusta coffee</name>
    <dbReference type="NCBI Taxonomy" id="49390"/>
    <lineage>
        <taxon>Eukaryota</taxon>
        <taxon>Viridiplantae</taxon>
        <taxon>Streptophyta</taxon>
        <taxon>Embryophyta</taxon>
        <taxon>Tracheophyta</taxon>
        <taxon>Spermatophyta</taxon>
        <taxon>Magnoliopsida</taxon>
        <taxon>eudicotyledons</taxon>
        <taxon>Gunneridae</taxon>
        <taxon>Pentapetalae</taxon>
        <taxon>asterids</taxon>
        <taxon>lamiids</taxon>
        <taxon>Gentianales</taxon>
        <taxon>Rubiaceae</taxon>
        <taxon>Ixoroideae</taxon>
        <taxon>Gardenieae complex</taxon>
        <taxon>Bertiereae - Coffeeae clade</taxon>
        <taxon>Coffeeae</taxon>
        <taxon>Coffea</taxon>
    </lineage>
</organism>
<dbReference type="Gramene" id="CDP00993">
    <property type="protein sequence ID" value="CDP00993"/>
    <property type="gene ID" value="GSCOC_T00034475001"/>
</dbReference>
<dbReference type="AlphaFoldDB" id="A0A068U054"/>
<feature type="compositionally biased region" description="Low complexity" evidence="1">
    <location>
        <begin position="52"/>
        <end position="63"/>
    </location>
</feature>
<dbReference type="EMBL" id="HG739090">
    <property type="protein sequence ID" value="CDP00993.1"/>
    <property type="molecule type" value="Genomic_DNA"/>
</dbReference>
<dbReference type="STRING" id="49390.A0A068U054"/>
<dbReference type="Proteomes" id="UP000295252">
    <property type="component" value="Chromosome II"/>
</dbReference>
<dbReference type="InParanoid" id="A0A068U054"/>
<name>A0A068U054_COFCA</name>
<protein>
    <submittedName>
        <fullName evidence="2">Uncharacterized protein</fullName>
    </submittedName>
</protein>
<proteinExistence type="predicted"/>
<accession>A0A068U054</accession>
<gene>
    <name evidence="2" type="ORF">GSCOC_T00034475001</name>
</gene>
<dbReference type="OrthoDB" id="837778at2759"/>
<dbReference type="PANTHER" id="PTHR34724">
    <property type="entry name" value="OS12G0596101 PROTEIN"/>
    <property type="match status" value="1"/>
</dbReference>
<evidence type="ECO:0000313" key="2">
    <source>
        <dbReference type="EMBL" id="CDP00993.1"/>
    </source>
</evidence>
<dbReference type="PANTHER" id="PTHR34724:SF4">
    <property type="entry name" value="EXPRESSED PROTEIN"/>
    <property type="match status" value="1"/>
</dbReference>
<dbReference type="OMA" id="PEGQHCL"/>
<evidence type="ECO:0000256" key="1">
    <source>
        <dbReference type="SAM" id="MobiDB-lite"/>
    </source>
</evidence>
<sequence>MCYEDKCSSCGKTTWVGCGKHVASVYARIPQGKHCQCKDWPGVKDKGGSENSSSSSSSHCTIL</sequence>
<dbReference type="PhylomeDB" id="A0A068U054"/>
<reference evidence="3" key="1">
    <citation type="journal article" date="2014" name="Science">
        <title>The coffee genome provides insight into the convergent evolution of caffeine biosynthesis.</title>
        <authorList>
            <person name="Denoeud F."/>
            <person name="Carretero-Paulet L."/>
            <person name="Dereeper A."/>
            <person name="Droc G."/>
            <person name="Guyot R."/>
            <person name="Pietrella M."/>
            <person name="Zheng C."/>
            <person name="Alberti A."/>
            <person name="Anthony F."/>
            <person name="Aprea G."/>
            <person name="Aury J.M."/>
            <person name="Bento P."/>
            <person name="Bernard M."/>
            <person name="Bocs S."/>
            <person name="Campa C."/>
            <person name="Cenci A."/>
            <person name="Combes M.C."/>
            <person name="Crouzillat D."/>
            <person name="Da Silva C."/>
            <person name="Daddiego L."/>
            <person name="De Bellis F."/>
            <person name="Dussert S."/>
            <person name="Garsmeur O."/>
            <person name="Gayraud T."/>
            <person name="Guignon V."/>
            <person name="Jahn K."/>
            <person name="Jamilloux V."/>
            <person name="Joet T."/>
            <person name="Labadie K."/>
            <person name="Lan T."/>
            <person name="Leclercq J."/>
            <person name="Lepelley M."/>
            <person name="Leroy T."/>
            <person name="Li L.T."/>
            <person name="Librado P."/>
            <person name="Lopez L."/>
            <person name="Munoz A."/>
            <person name="Noel B."/>
            <person name="Pallavicini A."/>
            <person name="Perrotta G."/>
            <person name="Poncet V."/>
            <person name="Pot D."/>
            <person name="Priyono X."/>
            <person name="Rigoreau M."/>
            <person name="Rouard M."/>
            <person name="Rozas J."/>
            <person name="Tranchant-Dubreuil C."/>
            <person name="VanBuren R."/>
            <person name="Zhang Q."/>
            <person name="Andrade A.C."/>
            <person name="Argout X."/>
            <person name="Bertrand B."/>
            <person name="de Kochko A."/>
            <person name="Graziosi G."/>
            <person name="Henry R.J."/>
            <person name="Jayarama X."/>
            <person name="Ming R."/>
            <person name="Nagai C."/>
            <person name="Rounsley S."/>
            <person name="Sankoff D."/>
            <person name="Giuliano G."/>
            <person name="Albert V.A."/>
            <person name="Wincker P."/>
            <person name="Lashermes P."/>
        </authorList>
    </citation>
    <scope>NUCLEOTIDE SEQUENCE [LARGE SCALE GENOMIC DNA]</scope>
    <source>
        <strain evidence="3">cv. DH200-94</strain>
    </source>
</reference>
<keyword evidence="3" id="KW-1185">Reference proteome</keyword>
<evidence type="ECO:0000313" key="3">
    <source>
        <dbReference type="Proteomes" id="UP000295252"/>
    </source>
</evidence>